<evidence type="ECO:0000313" key="2">
    <source>
        <dbReference type="Proteomes" id="UP000236146"/>
    </source>
</evidence>
<comment type="caution">
    <text evidence="1">The sequence shown here is derived from an EMBL/GenBank/DDBJ whole genome shotgun (WGS) entry which is preliminary data.</text>
</comment>
<accession>A0A2K1SSG1</accession>
<organism evidence="1 2">
    <name type="scientific">Gardnerella vaginalis</name>
    <dbReference type="NCBI Taxonomy" id="2702"/>
    <lineage>
        <taxon>Bacteria</taxon>
        <taxon>Bacillati</taxon>
        <taxon>Actinomycetota</taxon>
        <taxon>Actinomycetes</taxon>
        <taxon>Bifidobacteriales</taxon>
        <taxon>Bifidobacteriaceae</taxon>
        <taxon>Gardnerella</taxon>
    </lineage>
</organism>
<proteinExistence type="predicted"/>
<name>A0A2K1SSG1_GARVA</name>
<feature type="non-terminal residue" evidence="1">
    <location>
        <position position="70"/>
    </location>
</feature>
<evidence type="ECO:0000313" key="1">
    <source>
        <dbReference type="EMBL" id="PNS42475.1"/>
    </source>
</evidence>
<feature type="non-terminal residue" evidence="1">
    <location>
        <position position="1"/>
    </location>
</feature>
<sequence>DLNSLKSGKSKGCQACSQPKQIPIWLEKRLSAAKQRCINPRDPNYKNYGAWVKIISAEKHWNQKQNHCYV</sequence>
<dbReference type="Proteomes" id="UP000236146">
    <property type="component" value="Unassembled WGS sequence"/>
</dbReference>
<gene>
    <name evidence="1" type="ORF">BFS05_06670</name>
</gene>
<dbReference type="EMBL" id="MNLH01000051">
    <property type="protein sequence ID" value="PNS42475.1"/>
    <property type="molecule type" value="Genomic_DNA"/>
</dbReference>
<dbReference type="AlphaFoldDB" id="A0A2K1SSG1"/>
<reference evidence="1 2" key="1">
    <citation type="submission" date="2016-10" db="EMBL/GenBank/DDBJ databases">
        <authorList>
            <person name="Varghese N."/>
        </authorList>
    </citation>
    <scope>NUCLEOTIDE SEQUENCE [LARGE SCALE GENOMIC DNA]</scope>
    <source>
        <strain evidence="1 2">KA00225</strain>
    </source>
</reference>
<protein>
    <submittedName>
        <fullName evidence="1">Uncharacterized protein</fullName>
    </submittedName>
</protein>